<dbReference type="GO" id="GO:0018775">
    <property type="term" value="F:2-hydroxymuconate-semialdehyde hydrolase activity"/>
    <property type="evidence" value="ECO:0007669"/>
    <property type="project" value="UniProtKB-EC"/>
</dbReference>
<evidence type="ECO:0000313" key="3">
    <source>
        <dbReference type="Proteomes" id="UP000196573"/>
    </source>
</evidence>
<dbReference type="PANTHER" id="PTHR43798">
    <property type="entry name" value="MONOACYLGLYCEROL LIPASE"/>
    <property type="match status" value="1"/>
</dbReference>
<keyword evidence="2" id="KW-0378">Hydrolase</keyword>
<proteinExistence type="predicted"/>
<dbReference type="OrthoDB" id="7055710at2"/>
<organism evidence="2 3">
    <name type="scientific">Parendozoicomonas haliclonae</name>
    <dbReference type="NCBI Taxonomy" id="1960125"/>
    <lineage>
        <taxon>Bacteria</taxon>
        <taxon>Pseudomonadati</taxon>
        <taxon>Pseudomonadota</taxon>
        <taxon>Gammaproteobacteria</taxon>
        <taxon>Oceanospirillales</taxon>
        <taxon>Endozoicomonadaceae</taxon>
        <taxon>Parendozoicomonas</taxon>
    </lineage>
</organism>
<reference evidence="2 3" key="1">
    <citation type="submission" date="2017-03" db="EMBL/GenBank/DDBJ databases">
        <authorList>
            <person name="Afonso C.L."/>
            <person name="Miller P.J."/>
            <person name="Scott M.A."/>
            <person name="Spackman E."/>
            <person name="Goraichik I."/>
            <person name="Dimitrov K.M."/>
            <person name="Suarez D.L."/>
            <person name="Swayne D.E."/>
        </authorList>
    </citation>
    <scope>NUCLEOTIDE SEQUENCE [LARGE SCALE GENOMIC DNA]</scope>
    <source>
        <strain evidence="2">SB41UT1</strain>
    </source>
</reference>
<keyword evidence="3" id="KW-1185">Reference proteome</keyword>
<dbReference type="AlphaFoldDB" id="A0A1X7AK26"/>
<sequence length="270" mass="30239">MPITWTNGYPFFYRVVGRKTQQPPIVLIHGLASSHKDWLLQMPALCQNRQIILVDLPGHGRSGCKSSYNIPAMADDIYRLLNELGIPQCDVMAISMGGMVAMSLASARPAQVRKLILVNTAPSLQDLVPSMRYLLPLRNIMGFIPMPILARALLRHMLPGRKHAAVRHHALKYWQQNNPTRLAHILGCLTGTDLWPQLEDIRAETLIIHGQHDSFSLASAMAMCRTIPKAEMITVKNSGHATVADQHARFNELMTGFLNHKHQVLEPFLP</sequence>
<dbReference type="PANTHER" id="PTHR43798:SF33">
    <property type="entry name" value="HYDROLASE, PUTATIVE (AFU_ORTHOLOGUE AFUA_2G14860)-RELATED"/>
    <property type="match status" value="1"/>
</dbReference>
<dbReference type="Pfam" id="PF00561">
    <property type="entry name" value="Abhydrolase_1"/>
    <property type="match status" value="1"/>
</dbReference>
<dbReference type="InterPro" id="IPR050266">
    <property type="entry name" value="AB_hydrolase_sf"/>
</dbReference>
<dbReference type="EC" id="3.7.1.9" evidence="2"/>
<evidence type="ECO:0000259" key="1">
    <source>
        <dbReference type="Pfam" id="PF00561"/>
    </source>
</evidence>
<feature type="domain" description="AB hydrolase-1" evidence="1">
    <location>
        <begin position="23"/>
        <end position="136"/>
    </location>
</feature>
<dbReference type="SUPFAM" id="SSF53474">
    <property type="entry name" value="alpha/beta-Hydrolases"/>
    <property type="match status" value="1"/>
</dbReference>
<evidence type="ECO:0000313" key="2">
    <source>
        <dbReference type="EMBL" id="SMA42891.1"/>
    </source>
</evidence>
<dbReference type="PRINTS" id="PR00111">
    <property type="entry name" value="ABHYDROLASE"/>
</dbReference>
<protein>
    <submittedName>
        <fullName evidence="2">2-hydroxymuconate semialdehyde hydrolase</fullName>
        <ecNumber evidence="2">3.7.1.9</ecNumber>
    </submittedName>
</protein>
<dbReference type="Gene3D" id="3.40.50.1820">
    <property type="entry name" value="alpha/beta hydrolase"/>
    <property type="match status" value="1"/>
</dbReference>
<dbReference type="InterPro" id="IPR029058">
    <property type="entry name" value="AB_hydrolase_fold"/>
</dbReference>
<dbReference type="Proteomes" id="UP000196573">
    <property type="component" value="Unassembled WGS sequence"/>
</dbReference>
<gene>
    <name evidence="2" type="primary">xylF</name>
    <name evidence="2" type="ORF">EHSB41UT_01518</name>
</gene>
<dbReference type="GO" id="GO:0016020">
    <property type="term" value="C:membrane"/>
    <property type="evidence" value="ECO:0007669"/>
    <property type="project" value="TreeGrafter"/>
</dbReference>
<dbReference type="RefSeq" id="WP_087108471.1">
    <property type="nucleotide sequence ID" value="NZ_CBCSCN010000025.1"/>
</dbReference>
<dbReference type="EMBL" id="FWPT01000003">
    <property type="protein sequence ID" value="SMA42891.1"/>
    <property type="molecule type" value="Genomic_DNA"/>
</dbReference>
<dbReference type="InterPro" id="IPR000073">
    <property type="entry name" value="AB_hydrolase_1"/>
</dbReference>
<accession>A0A1X7AK26</accession>
<name>A0A1X7AK26_9GAMM</name>